<dbReference type="STRING" id="155974.SAMN04487818_109153"/>
<name>A0A1H9VWI0_9PSEU</name>
<dbReference type="AlphaFoldDB" id="A0A1H9VWI0"/>
<evidence type="ECO:0000313" key="2">
    <source>
        <dbReference type="EMBL" id="SES26116.1"/>
    </source>
</evidence>
<organism evidence="2 3">
    <name type="scientific">Actinokineospora terrae</name>
    <dbReference type="NCBI Taxonomy" id="155974"/>
    <lineage>
        <taxon>Bacteria</taxon>
        <taxon>Bacillati</taxon>
        <taxon>Actinomycetota</taxon>
        <taxon>Actinomycetes</taxon>
        <taxon>Pseudonocardiales</taxon>
        <taxon>Pseudonocardiaceae</taxon>
        <taxon>Actinokineospora</taxon>
    </lineage>
</organism>
<feature type="signal peptide" evidence="1">
    <location>
        <begin position="1"/>
        <end position="23"/>
    </location>
</feature>
<feature type="chain" id="PRO_5011531671" description="Lipoprotein" evidence="1">
    <location>
        <begin position="24"/>
        <end position="148"/>
    </location>
</feature>
<dbReference type="EMBL" id="FOGI01000009">
    <property type="protein sequence ID" value="SES26116.1"/>
    <property type="molecule type" value="Genomic_DNA"/>
</dbReference>
<keyword evidence="3" id="KW-1185">Reference proteome</keyword>
<gene>
    <name evidence="2" type="ORF">SAMN04487818_109153</name>
</gene>
<accession>A0A1H9VWI0</accession>
<protein>
    <recommendedName>
        <fullName evidence="4">Lipoprotein</fullName>
    </recommendedName>
</protein>
<reference evidence="3" key="1">
    <citation type="submission" date="2016-10" db="EMBL/GenBank/DDBJ databases">
        <authorList>
            <person name="Varghese N."/>
            <person name="Submissions S."/>
        </authorList>
    </citation>
    <scope>NUCLEOTIDE SEQUENCE [LARGE SCALE GENOMIC DNA]</scope>
    <source>
        <strain evidence="3">DSM 44260</strain>
    </source>
</reference>
<evidence type="ECO:0000313" key="3">
    <source>
        <dbReference type="Proteomes" id="UP000199051"/>
    </source>
</evidence>
<sequence>MRALPGVLLVLLAAAGCATTVEGTPVPAAGVTSGRDVVSKYFTELNEAGADGASAQRDFLRRTQHPDFDSQCELGNLTLRIEPALSTLRTDPKWKPEKSTKTPRGTVYVVGVSVRIRRDSATLAEQIGSQRVVVLDGRAYGFTPCPTR</sequence>
<evidence type="ECO:0000256" key="1">
    <source>
        <dbReference type="SAM" id="SignalP"/>
    </source>
</evidence>
<evidence type="ECO:0008006" key="4">
    <source>
        <dbReference type="Google" id="ProtNLM"/>
    </source>
</evidence>
<dbReference type="PROSITE" id="PS51257">
    <property type="entry name" value="PROKAR_LIPOPROTEIN"/>
    <property type="match status" value="1"/>
</dbReference>
<dbReference type="Proteomes" id="UP000199051">
    <property type="component" value="Unassembled WGS sequence"/>
</dbReference>
<dbReference type="RefSeq" id="WP_092781590.1">
    <property type="nucleotide sequence ID" value="NZ_FOGI01000009.1"/>
</dbReference>
<keyword evidence="1" id="KW-0732">Signal</keyword>
<proteinExistence type="predicted"/>